<dbReference type="OrthoDB" id="291229at2759"/>
<sequence length="452" mass="53422">MIKLKREYFRNSIQKQAREDIFKKKRIVTNNNPHYESNPVNEKLNELFESELTIFDIAQKLEQLYEEYKLFPERNNLVLSQIKILSMKVATMKIQEHINNFYNSIKNNILVELIKYCSPNYADDVNTVELTNNSLWILINLTLADGCVDYLLDYGNGNFFEQINFLIKSKYEVIVHRVFELIFNMTVEEQACDRILLDTKFDEAFLHRLKRQNSEMIMNLAASIIKNFCNNFRNEHMPKILDFIFYCIRFESVNGLSFIITEEYCAQFLILYRGLCIKLFTHPNHSINFINYLSAHSSNEVLDLLLEYPVVDELMRIKNSNHQVKVYSTFSNLATHQPFHNELRILFQGIYEQYEKSDLKMKLELGYFVSTYIINCDPTFYGDLINNGVINLLVDFFREIYDPKAIYLALQAMLNLFINENSKQIFEQLGGFKHLEKLKQNDNIIELASRLN</sequence>
<name>A0A8S1RB06_9CILI</name>
<proteinExistence type="predicted"/>
<accession>A0A8S1RB06</accession>
<protein>
    <submittedName>
        <fullName evidence="3">Uncharacterized protein</fullName>
    </submittedName>
</protein>
<dbReference type="AlphaFoldDB" id="A0A8S1RB06"/>
<dbReference type="EMBL" id="CAJJDN010000159">
    <property type="protein sequence ID" value="CAD8125421.1"/>
    <property type="molecule type" value="Genomic_DNA"/>
</dbReference>
<evidence type="ECO:0000256" key="1">
    <source>
        <dbReference type="ARBA" id="ARBA00022448"/>
    </source>
</evidence>
<dbReference type="GO" id="GO:0015031">
    <property type="term" value="P:protein transport"/>
    <property type="evidence" value="ECO:0007669"/>
    <property type="project" value="UniProtKB-KW"/>
</dbReference>
<evidence type="ECO:0000313" key="3">
    <source>
        <dbReference type="EMBL" id="CAD8125421.1"/>
    </source>
</evidence>
<keyword evidence="4" id="KW-1185">Reference proteome</keyword>
<dbReference type="PANTHER" id="PTHR23316">
    <property type="entry name" value="IMPORTIN ALPHA"/>
    <property type="match status" value="1"/>
</dbReference>
<evidence type="ECO:0000313" key="4">
    <source>
        <dbReference type="Proteomes" id="UP000692954"/>
    </source>
</evidence>
<reference evidence="3" key="1">
    <citation type="submission" date="2021-01" db="EMBL/GenBank/DDBJ databases">
        <authorList>
            <consortium name="Genoscope - CEA"/>
            <person name="William W."/>
        </authorList>
    </citation>
    <scope>NUCLEOTIDE SEQUENCE</scope>
</reference>
<dbReference type="Proteomes" id="UP000692954">
    <property type="component" value="Unassembled WGS sequence"/>
</dbReference>
<evidence type="ECO:0000256" key="2">
    <source>
        <dbReference type="ARBA" id="ARBA00022927"/>
    </source>
</evidence>
<keyword evidence="2" id="KW-0653">Protein transport</keyword>
<gene>
    <name evidence="3" type="ORF">PSON_ATCC_30995.1.T1590016</name>
</gene>
<comment type="caution">
    <text evidence="3">The sequence shown here is derived from an EMBL/GenBank/DDBJ whole genome shotgun (WGS) entry which is preliminary data.</text>
</comment>
<keyword evidence="1" id="KW-0813">Transport</keyword>
<organism evidence="3 4">
    <name type="scientific">Paramecium sonneborni</name>
    <dbReference type="NCBI Taxonomy" id="65129"/>
    <lineage>
        <taxon>Eukaryota</taxon>
        <taxon>Sar</taxon>
        <taxon>Alveolata</taxon>
        <taxon>Ciliophora</taxon>
        <taxon>Intramacronucleata</taxon>
        <taxon>Oligohymenophorea</taxon>
        <taxon>Peniculida</taxon>
        <taxon>Parameciidae</taxon>
        <taxon>Paramecium</taxon>
    </lineage>
</organism>